<dbReference type="InterPro" id="IPR022324">
    <property type="entry name" value="Bacilysin_exporter_BacE_put"/>
</dbReference>
<dbReference type="PANTHER" id="PTHR43266">
    <property type="entry name" value="MACROLIDE-EFFLUX PROTEIN"/>
    <property type="match status" value="1"/>
</dbReference>
<dbReference type="InterPro" id="IPR011701">
    <property type="entry name" value="MFS"/>
</dbReference>
<keyword evidence="6 7" id="KW-0472">Membrane</keyword>
<reference evidence="9" key="1">
    <citation type="journal article" date="2019" name="Int. J. Syst. Evol. Microbiol.">
        <title>The Global Catalogue of Microorganisms (GCM) 10K type strain sequencing project: providing services to taxonomists for standard genome sequencing and annotation.</title>
        <authorList>
            <consortium name="The Broad Institute Genomics Platform"/>
            <consortium name="The Broad Institute Genome Sequencing Center for Infectious Disease"/>
            <person name="Wu L."/>
            <person name="Ma J."/>
        </authorList>
    </citation>
    <scope>NUCLEOTIDE SEQUENCE [LARGE SCALE GENOMIC DNA]</scope>
    <source>
        <strain evidence="9">KCTC 12848</strain>
    </source>
</reference>
<evidence type="ECO:0000313" key="9">
    <source>
        <dbReference type="Proteomes" id="UP001595833"/>
    </source>
</evidence>
<dbReference type="Gene3D" id="1.20.1250.20">
    <property type="entry name" value="MFS general substrate transporter like domains"/>
    <property type="match status" value="1"/>
</dbReference>
<accession>A0ABV9XZM5</accession>
<dbReference type="PANTHER" id="PTHR43266:SF2">
    <property type="entry name" value="MAJOR FACILITATOR SUPERFAMILY (MFS) PROFILE DOMAIN-CONTAINING PROTEIN"/>
    <property type="match status" value="1"/>
</dbReference>
<name>A0ABV9XZM5_9PSEU</name>
<dbReference type="SUPFAM" id="SSF103473">
    <property type="entry name" value="MFS general substrate transporter"/>
    <property type="match status" value="1"/>
</dbReference>
<comment type="subcellular location">
    <subcellularLocation>
        <location evidence="1">Cell membrane</location>
        <topology evidence="1">Multi-pass membrane protein</topology>
    </subcellularLocation>
</comment>
<evidence type="ECO:0000256" key="5">
    <source>
        <dbReference type="ARBA" id="ARBA00022989"/>
    </source>
</evidence>
<dbReference type="InterPro" id="IPR036259">
    <property type="entry name" value="MFS_trans_sf"/>
</dbReference>
<feature type="transmembrane region" description="Helical" evidence="7">
    <location>
        <begin position="322"/>
        <end position="343"/>
    </location>
</feature>
<dbReference type="Proteomes" id="UP001595833">
    <property type="component" value="Unassembled WGS sequence"/>
</dbReference>
<evidence type="ECO:0000256" key="3">
    <source>
        <dbReference type="ARBA" id="ARBA00022475"/>
    </source>
</evidence>
<evidence type="ECO:0000256" key="1">
    <source>
        <dbReference type="ARBA" id="ARBA00004651"/>
    </source>
</evidence>
<evidence type="ECO:0000313" key="8">
    <source>
        <dbReference type="EMBL" id="MFC5055865.1"/>
    </source>
</evidence>
<feature type="transmembrane region" description="Helical" evidence="7">
    <location>
        <begin position="355"/>
        <end position="379"/>
    </location>
</feature>
<feature type="transmembrane region" description="Helical" evidence="7">
    <location>
        <begin position="264"/>
        <end position="285"/>
    </location>
</feature>
<evidence type="ECO:0000256" key="7">
    <source>
        <dbReference type="SAM" id="Phobius"/>
    </source>
</evidence>
<feature type="transmembrane region" description="Helical" evidence="7">
    <location>
        <begin position="178"/>
        <end position="197"/>
    </location>
</feature>
<feature type="transmembrane region" description="Helical" evidence="7">
    <location>
        <begin position="22"/>
        <end position="46"/>
    </location>
</feature>
<keyword evidence="4 7" id="KW-0812">Transmembrane</keyword>
<protein>
    <submittedName>
        <fullName evidence="8">MFS transporter</fullName>
    </submittedName>
</protein>
<feature type="transmembrane region" description="Helical" evidence="7">
    <location>
        <begin position="151"/>
        <end position="172"/>
    </location>
</feature>
<keyword evidence="3" id="KW-1003">Cell membrane</keyword>
<evidence type="ECO:0000256" key="2">
    <source>
        <dbReference type="ARBA" id="ARBA00022448"/>
    </source>
</evidence>
<proteinExistence type="predicted"/>
<dbReference type="CDD" id="cd06173">
    <property type="entry name" value="MFS_MefA_like"/>
    <property type="match status" value="1"/>
</dbReference>
<feature type="transmembrane region" description="Helical" evidence="7">
    <location>
        <begin position="297"/>
        <end position="316"/>
    </location>
</feature>
<dbReference type="PRINTS" id="PR01988">
    <property type="entry name" value="EXPORTERBACE"/>
</dbReference>
<comment type="caution">
    <text evidence="8">The sequence shown here is derived from an EMBL/GenBank/DDBJ whole genome shotgun (WGS) entry which is preliminary data.</text>
</comment>
<evidence type="ECO:0000256" key="6">
    <source>
        <dbReference type="ARBA" id="ARBA00023136"/>
    </source>
</evidence>
<evidence type="ECO:0000256" key="4">
    <source>
        <dbReference type="ARBA" id="ARBA00022692"/>
    </source>
</evidence>
<keyword evidence="5 7" id="KW-1133">Transmembrane helix</keyword>
<gene>
    <name evidence="8" type="ORF">ACFPFM_19150</name>
</gene>
<feature type="transmembrane region" description="Helical" evidence="7">
    <location>
        <begin position="52"/>
        <end position="73"/>
    </location>
</feature>
<dbReference type="EMBL" id="JBHSJB010000017">
    <property type="protein sequence ID" value="MFC5055865.1"/>
    <property type="molecule type" value="Genomic_DNA"/>
</dbReference>
<dbReference type="Pfam" id="PF07690">
    <property type="entry name" value="MFS_1"/>
    <property type="match status" value="1"/>
</dbReference>
<organism evidence="8 9">
    <name type="scientific">Saccharothrix xinjiangensis</name>
    <dbReference type="NCBI Taxonomy" id="204798"/>
    <lineage>
        <taxon>Bacteria</taxon>
        <taxon>Bacillati</taxon>
        <taxon>Actinomycetota</taxon>
        <taxon>Actinomycetes</taxon>
        <taxon>Pseudonocardiales</taxon>
        <taxon>Pseudonocardiaceae</taxon>
        <taxon>Saccharothrix</taxon>
    </lineage>
</organism>
<feature type="transmembrane region" description="Helical" evidence="7">
    <location>
        <begin position="385"/>
        <end position="405"/>
    </location>
</feature>
<dbReference type="RefSeq" id="WP_344040831.1">
    <property type="nucleotide sequence ID" value="NZ_BAAAKE010000025.1"/>
</dbReference>
<sequence length="418" mass="43148">MADRGPAAAPEIDRGDLRRFRLLVGGTAASSFGSYLNMVALNLFVYEATGSAVATGLFMVLRMATGFVAGLVGGAVATRLPRRPVMITCDVAQAAVLLVFALAPDDSRVSLLPVVAVSIGALTTTSQLLLRASVPDLVGAEHRLRANGLLVTGRAVAMALGFATGGVLVSWVGYTSAFLVNAGTFGLSALVLATVALRFPRRVGARAAAKPGLRERRGLVVAALAAAPAVLAIVVIRSVDAFGSASHQVGIPIYATQLQPGDPAAFIGNFWAAWAVGLLTAHQLVSRFHKGGPRHDEWAFVIGTAVMSGAFIAAFTGVVQPWVLLIALVAGLADGFTEITYTTRVQAEPEPARGWFFGLTAMAENAGLGVGLLVAAGLLEVWTPLAVAALMHGLVVVLAAGYLALTARRATDPPLPAD</sequence>
<keyword evidence="9" id="KW-1185">Reference proteome</keyword>
<feature type="transmembrane region" description="Helical" evidence="7">
    <location>
        <begin position="218"/>
        <end position="236"/>
    </location>
</feature>
<keyword evidence="2" id="KW-0813">Transport</keyword>